<reference evidence="3" key="1">
    <citation type="journal article" date="2021" name="BMC Genomics">
        <title>Chromosome-level genome assembly and manually-curated proteome of model necrotroph Parastagonospora nodorum Sn15 reveals a genome-wide trove of candidate effector homologs, and redundancy of virulence-related functions within an accessory chromosome.</title>
        <authorList>
            <person name="Bertazzoni S."/>
            <person name="Jones D.A.B."/>
            <person name="Phan H.T."/>
            <person name="Tan K.-C."/>
            <person name="Hane J.K."/>
        </authorList>
    </citation>
    <scope>NUCLEOTIDE SEQUENCE [LARGE SCALE GENOMIC DNA]</scope>
    <source>
        <strain evidence="3">SN15 / ATCC MYA-4574 / FGSC 10173)</strain>
    </source>
</reference>
<dbReference type="EMBL" id="CP069026">
    <property type="protein sequence ID" value="QRC94502.1"/>
    <property type="molecule type" value="Genomic_DNA"/>
</dbReference>
<dbReference type="VEuPathDB" id="FungiDB:JI435_430740"/>
<feature type="signal peptide" evidence="1">
    <location>
        <begin position="1"/>
        <end position="19"/>
    </location>
</feature>
<keyword evidence="3" id="KW-1185">Reference proteome</keyword>
<dbReference type="Proteomes" id="UP000663193">
    <property type="component" value="Chromosome 4"/>
</dbReference>
<dbReference type="KEGG" id="pno:SNOG_07738"/>
<dbReference type="AlphaFoldDB" id="A0A7U2EWZ7"/>
<feature type="chain" id="PRO_5034750980" evidence="1">
    <location>
        <begin position="20"/>
        <end position="96"/>
    </location>
</feature>
<dbReference type="RefSeq" id="XP_001798069.1">
    <property type="nucleotide sequence ID" value="XM_001798017.1"/>
</dbReference>
<name>A0A7U2EWZ7_PHANO</name>
<gene>
    <name evidence="2" type="ORF">JI435_430740</name>
</gene>
<organism evidence="2 3">
    <name type="scientific">Phaeosphaeria nodorum (strain SN15 / ATCC MYA-4574 / FGSC 10173)</name>
    <name type="common">Glume blotch fungus</name>
    <name type="synonym">Parastagonospora nodorum</name>
    <dbReference type="NCBI Taxonomy" id="321614"/>
    <lineage>
        <taxon>Eukaryota</taxon>
        <taxon>Fungi</taxon>
        <taxon>Dikarya</taxon>
        <taxon>Ascomycota</taxon>
        <taxon>Pezizomycotina</taxon>
        <taxon>Dothideomycetes</taxon>
        <taxon>Pleosporomycetidae</taxon>
        <taxon>Pleosporales</taxon>
        <taxon>Pleosporineae</taxon>
        <taxon>Phaeosphaeriaceae</taxon>
        <taxon>Parastagonospora</taxon>
    </lineage>
</organism>
<evidence type="ECO:0000256" key="1">
    <source>
        <dbReference type="SAM" id="SignalP"/>
    </source>
</evidence>
<proteinExistence type="predicted"/>
<protein>
    <submittedName>
        <fullName evidence="2">Uncharacterized protein</fullName>
    </submittedName>
</protein>
<evidence type="ECO:0000313" key="2">
    <source>
        <dbReference type="EMBL" id="QRC94502.1"/>
    </source>
</evidence>
<sequence length="96" mass="10417">MQLTTLILTTLLALTSASAIPAESPKIPETKCSWSSKRDDCGKTYNGLGNCKSKCHTELYGYPKPGQCVTLSVWGKQECRCLPECKGEAGEKAVVY</sequence>
<keyword evidence="1" id="KW-0732">Signal</keyword>
<evidence type="ECO:0000313" key="3">
    <source>
        <dbReference type="Proteomes" id="UP000663193"/>
    </source>
</evidence>
<accession>A0A7U2EWZ7</accession>